<dbReference type="RefSeq" id="WP_290262090.1">
    <property type="nucleotide sequence ID" value="NZ_JAUFQG010000004.1"/>
</dbReference>
<dbReference type="EMBL" id="JBHSCX010000010">
    <property type="protein sequence ID" value="MFC4362784.1"/>
    <property type="molecule type" value="Genomic_DNA"/>
</dbReference>
<sequence>MAQKQQGIYPENYAVEVITPEQAQVERQALTEREDAQYGMGDVVSGINAQEAEYQERAQPQQSTADIIDAVDMPAATVEAKQTLPEDPRVGRTVVASSFAADSEQANDEGLRRLNARSRELSEGYFAQKIIEGGGGETDSGVGEDRARDTDGNREWESKLALSRSFEGLNAAGIVQFLRTPSPERDFFARDLAAFAKAQNVDPAALATLHNYRIRLQENVARNTQDFGEAADETRAEEIDAEEVEQTLTEIDPPDTEDADEVLLNKYWRDPSGNGKPFQMAEGTRSTRATFALALLRTAFPNYDFVLQKVLQGNSSAYLYEIHPRIKEYADKKSAEAAAREFKGINASDSFHVKKRDDKFIVVREEPASVVAGYNAKARRIAALTPKPPLPVSAAVHLKGLRAYALQNQRLLLRSS</sequence>
<proteinExistence type="predicted"/>
<organism evidence="2 3">
    <name type="scientific">Simiduia curdlanivorans</name>
    <dbReference type="NCBI Taxonomy" id="1492769"/>
    <lineage>
        <taxon>Bacteria</taxon>
        <taxon>Pseudomonadati</taxon>
        <taxon>Pseudomonadota</taxon>
        <taxon>Gammaproteobacteria</taxon>
        <taxon>Cellvibrionales</taxon>
        <taxon>Cellvibrionaceae</taxon>
        <taxon>Simiduia</taxon>
    </lineage>
</organism>
<protein>
    <submittedName>
        <fullName evidence="2">Uncharacterized protein</fullName>
    </submittedName>
</protein>
<comment type="caution">
    <text evidence="2">The sequence shown here is derived from an EMBL/GenBank/DDBJ whole genome shotgun (WGS) entry which is preliminary data.</text>
</comment>
<feature type="region of interest" description="Disordered" evidence="1">
    <location>
        <begin position="132"/>
        <end position="154"/>
    </location>
</feature>
<evidence type="ECO:0000313" key="3">
    <source>
        <dbReference type="Proteomes" id="UP001595840"/>
    </source>
</evidence>
<feature type="compositionally biased region" description="Basic and acidic residues" evidence="1">
    <location>
        <begin position="143"/>
        <end position="154"/>
    </location>
</feature>
<dbReference type="Proteomes" id="UP001595840">
    <property type="component" value="Unassembled WGS sequence"/>
</dbReference>
<evidence type="ECO:0000256" key="1">
    <source>
        <dbReference type="SAM" id="MobiDB-lite"/>
    </source>
</evidence>
<evidence type="ECO:0000313" key="2">
    <source>
        <dbReference type="EMBL" id="MFC4362784.1"/>
    </source>
</evidence>
<accession>A0ABV8V6W3</accession>
<name>A0ABV8V6W3_9GAMM</name>
<reference evidence="3" key="1">
    <citation type="journal article" date="2019" name="Int. J. Syst. Evol. Microbiol.">
        <title>The Global Catalogue of Microorganisms (GCM) 10K type strain sequencing project: providing services to taxonomists for standard genome sequencing and annotation.</title>
        <authorList>
            <consortium name="The Broad Institute Genomics Platform"/>
            <consortium name="The Broad Institute Genome Sequencing Center for Infectious Disease"/>
            <person name="Wu L."/>
            <person name="Ma J."/>
        </authorList>
    </citation>
    <scope>NUCLEOTIDE SEQUENCE [LARGE SCALE GENOMIC DNA]</scope>
    <source>
        <strain evidence="3">CECT 8570</strain>
    </source>
</reference>
<gene>
    <name evidence="2" type="ORF">ACFOX3_10745</name>
</gene>
<keyword evidence="3" id="KW-1185">Reference proteome</keyword>